<sequence length="801" mass="93450">MQVRMITRNKIVKRMNEALNNSINILVAPTGYGKTQVLKAFRKEHDICNIEISEHHKRVDKFCEKFCHDIFGKNIAVQVRKINNTDAKIDFLIAMLNIASSRRQGLVILIDNYHRIENKENNELVLKVAKQVSQNYNISIFLSSRTMPKGKLGTFISQRPSSYIGKEHLLFEKEEIQHFLYENDIEIEEQQANDLVFNMRGWTEGIITKIWSFSKGCKDNSEVDALIETNILPLFSNEMQSFLLVASKIDRFTSKIADFFEGKTLIKRELSKNADCQNFIEKNESYYSIHPVLREFFNTNFTVEASSTKRLADYYLAEKEYLQAFSLYGEIKEYDVMAKICLELADKDFFTNDKKTFYFILKKLPMEYILKYGNLSICYAYVSQNYIPIANRIEFYDHGANVLLENRTLAEKNEIKIRGEVGILKAFAYRYDWRKMHQELLKIKDLQGYFHTTIFHKLSFNLMSPSSLYLVYRAGELDEIVNCSREIEEICSKVGNRFGLGSYLLNCGEACYLRGERQEAFNYVEKALAVAKEAKQYSIVLAALYLEIKLFTHEGNFRSAESCINSMNYMATKTPEKSKLVPEISKAWLYPRMGKTIPKYFVEEESFQVDELEQNESSYAMIAFLVVLYYMERYKEAYAYAVQIIEYYKVHNIDLGLIYSNIYASFCCRKMGEDESALSHMLVAYNLTKDDKIIMPFIEAGRDMIDIINTYKENFSTTWRLTVLREVKAFNLSIEKNQYNKYRLSKREVDVMELVSLGMKNAEIAKELNIKQDTVKEYLHNVFVKLGVTNRMEAAMKFNES</sequence>
<dbReference type="RefSeq" id="WP_115482338.1">
    <property type="nucleotide sequence ID" value="NZ_QRCT01000034.1"/>
</dbReference>
<dbReference type="SMART" id="SM00421">
    <property type="entry name" value="HTH_LUXR"/>
    <property type="match status" value="1"/>
</dbReference>
<keyword evidence="2" id="KW-0238">DNA-binding</keyword>
<dbReference type="Pfam" id="PF13401">
    <property type="entry name" value="AAA_22"/>
    <property type="match status" value="1"/>
</dbReference>
<dbReference type="EMBL" id="QRCT01000034">
    <property type="protein sequence ID" value="RDU22996.1"/>
    <property type="molecule type" value="Genomic_DNA"/>
</dbReference>
<organism evidence="5 6">
    <name type="scientific">Anaerosacchariphilus polymeriproducens</name>
    <dbReference type="NCBI Taxonomy" id="1812858"/>
    <lineage>
        <taxon>Bacteria</taxon>
        <taxon>Bacillati</taxon>
        <taxon>Bacillota</taxon>
        <taxon>Clostridia</taxon>
        <taxon>Lachnospirales</taxon>
        <taxon>Lachnospiraceae</taxon>
        <taxon>Anaerosacchariphilus</taxon>
    </lineage>
</organism>
<dbReference type="InterPro" id="IPR027417">
    <property type="entry name" value="P-loop_NTPase"/>
</dbReference>
<reference evidence="5 6" key="1">
    <citation type="submission" date="2018-07" db="EMBL/GenBank/DDBJ databases">
        <title>Anaerosacharophilus polymeroproducens gen. nov. sp. nov., an anaerobic bacterium isolated from salt field.</title>
        <authorList>
            <person name="Kim W."/>
            <person name="Yang S.-H."/>
            <person name="Oh J."/>
            <person name="Lee J.-H."/>
            <person name="Kwon K.K."/>
        </authorList>
    </citation>
    <scope>NUCLEOTIDE SEQUENCE [LARGE SCALE GENOMIC DNA]</scope>
    <source>
        <strain evidence="5 6">MCWD5</strain>
    </source>
</reference>
<dbReference type="PROSITE" id="PS00622">
    <property type="entry name" value="HTH_LUXR_1"/>
    <property type="match status" value="1"/>
</dbReference>
<dbReference type="CDD" id="cd06170">
    <property type="entry name" value="LuxR_C_like"/>
    <property type="match status" value="1"/>
</dbReference>
<dbReference type="GO" id="GO:0016887">
    <property type="term" value="F:ATP hydrolysis activity"/>
    <property type="evidence" value="ECO:0007669"/>
    <property type="project" value="InterPro"/>
</dbReference>
<dbReference type="InterPro" id="IPR049945">
    <property type="entry name" value="AAA_22"/>
</dbReference>
<dbReference type="AlphaFoldDB" id="A0A371ATV4"/>
<comment type="caution">
    <text evidence="5">The sequence shown here is derived from an EMBL/GenBank/DDBJ whole genome shotgun (WGS) entry which is preliminary data.</text>
</comment>
<dbReference type="PANTHER" id="PTHR44688:SF16">
    <property type="entry name" value="DNA-BINDING TRANSCRIPTIONAL ACTIVATOR DEVR_DOSR"/>
    <property type="match status" value="1"/>
</dbReference>
<dbReference type="InterPro" id="IPR011990">
    <property type="entry name" value="TPR-like_helical_dom_sf"/>
</dbReference>
<evidence type="ECO:0000256" key="2">
    <source>
        <dbReference type="ARBA" id="ARBA00023125"/>
    </source>
</evidence>
<evidence type="ECO:0000313" key="6">
    <source>
        <dbReference type="Proteomes" id="UP000255036"/>
    </source>
</evidence>
<name>A0A371ATV4_9FIRM</name>
<evidence type="ECO:0000313" key="5">
    <source>
        <dbReference type="EMBL" id="RDU22996.1"/>
    </source>
</evidence>
<dbReference type="Pfam" id="PF00196">
    <property type="entry name" value="GerE"/>
    <property type="match status" value="1"/>
</dbReference>
<dbReference type="Gene3D" id="1.10.10.10">
    <property type="entry name" value="Winged helix-like DNA-binding domain superfamily/Winged helix DNA-binding domain"/>
    <property type="match status" value="1"/>
</dbReference>
<dbReference type="GO" id="GO:0003677">
    <property type="term" value="F:DNA binding"/>
    <property type="evidence" value="ECO:0007669"/>
    <property type="project" value="UniProtKB-KW"/>
</dbReference>
<dbReference type="Gene3D" id="1.25.40.10">
    <property type="entry name" value="Tetratricopeptide repeat domain"/>
    <property type="match status" value="1"/>
</dbReference>
<accession>A0A371ATV4</accession>
<proteinExistence type="predicted"/>
<evidence type="ECO:0000256" key="3">
    <source>
        <dbReference type="ARBA" id="ARBA00023163"/>
    </source>
</evidence>
<evidence type="ECO:0000259" key="4">
    <source>
        <dbReference type="PROSITE" id="PS50043"/>
    </source>
</evidence>
<gene>
    <name evidence="5" type="ORF">DWV06_11555</name>
</gene>
<dbReference type="SUPFAM" id="SSF52540">
    <property type="entry name" value="P-loop containing nucleoside triphosphate hydrolases"/>
    <property type="match status" value="1"/>
</dbReference>
<dbReference type="PROSITE" id="PS50043">
    <property type="entry name" value="HTH_LUXR_2"/>
    <property type="match status" value="1"/>
</dbReference>
<dbReference type="SUPFAM" id="SSF48452">
    <property type="entry name" value="TPR-like"/>
    <property type="match status" value="1"/>
</dbReference>
<evidence type="ECO:0000256" key="1">
    <source>
        <dbReference type="ARBA" id="ARBA00023015"/>
    </source>
</evidence>
<dbReference type="Proteomes" id="UP000255036">
    <property type="component" value="Unassembled WGS sequence"/>
</dbReference>
<dbReference type="GO" id="GO:0006355">
    <property type="term" value="P:regulation of DNA-templated transcription"/>
    <property type="evidence" value="ECO:0007669"/>
    <property type="project" value="InterPro"/>
</dbReference>
<dbReference type="Gene3D" id="3.40.50.300">
    <property type="entry name" value="P-loop containing nucleotide triphosphate hydrolases"/>
    <property type="match status" value="1"/>
</dbReference>
<keyword evidence="3" id="KW-0804">Transcription</keyword>
<feature type="domain" description="HTH luxR-type" evidence="4">
    <location>
        <begin position="737"/>
        <end position="801"/>
    </location>
</feature>
<dbReference type="PRINTS" id="PR00038">
    <property type="entry name" value="HTHLUXR"/>
</dbReference>
<dbReference type="PANTHER" id="PTHR44688">
    <property type="entry name" value="DNA-BINDING TRANSCRIPTIONAL ACTIVATOR DEVR_DOSR"/>
    <property type="match status" value="1"/>
</dbReference>
<dbReference type="InterPro" id="IPR016032">
    <property type="entry name" value="Sig_transdc_resp-reg_C-effctor"/>
</dbReference>
<dbReference type="OrthoDB" id="1137593at2"/>
<dbReference type="SUPFAM" id="SSF46894">
    <property type="entry name" value="C-terminal effector domain of the bipartite response regulators"/>
    <property type="match status" value="1"/>
</dbReference>
<dbReference type="InterPro" id="IPR036388">
    <property type="entry name" value="WH-like_DNA-bd_sf"/>
</dbReference>
<keyword evidence="1" id="KW-0805">Transcription regulation</keyword>
<keyword evidence="6" id="KW-1185">Reference proteome</keyword>
<dbReference type="InterPro" id="IPR000792">
    <property type="entry name" value="Tscrpt_reg_LuxR_C"/>
</dbReference>
<protein>
    <submittedName>
        <fullName evidence="5">LuxR family transcriptional regulator</fullName>
    </submittedName>
</protein>